<comment type="caution">
    <text evidence="6">The sequence shown here is derived from an EMBL/GenBank/DDBJ whole genome shotgun (WGS) entry which is preliminary data.</text>
</comment>
<dbReference type="PROSITE" id="PS00518">
    <property type="entry name" value="ZF_RING_1"/>
    <property type="match status" value="1"/>
</dbReference>
<dbReference type="PANTHER" id="PTHR12109">
    <property type="entry name" value="RING FINGER PROTEIN 141-RELATED"/>
    <property type="match status" value="1"/>
</dbReference>
<reference evidence="6" key="1">
    <citation type="submission" date="2021-01" db="EMBL/GenBank/DDBJ databases">
        <authorList>
            <consortium name="Genoscope - CEA"/>
            <person name="William W."/>
        </authorList>
    </citation>
    <scope>NUCLEOTIDE SEQUENCE</scope>
</reference>
<dbReference type="AlphaFoldDB" id="A0A8S1WII9"/>
<proteinExistence type="predicted"/>
<keyword evidence="1" id="KW-0479">Metal-binding</keyword>
<protein>
    <recommendedName>
        <fullName evidence="5">RING-type domain-containing protein</fullName>
    </recommendedName>
</protein>
<evidence type="ECO:0000256" key="4">
    <source>
        <dbReference type="PROSITE-ProRule" id="PRU00175"/>
    </source>
</evidence>
<name>A0A8S1WII9_PAROT</name>
<evidence type="ECO:0000313" key="7">
    <source>
        <dbReference type="Proteomes" id="UP000683925"/>
    </source>
</evidence>
<dbReference type="InterPro" id="IPR047126">
    <property type="entry name" value="RNF141-like"/>
</dbReference>
<keyword evidence="2 4" id="KW-0863">Zinc-finger</keyword>
<dbReference type="GO" id="GO:0008270">
    <property type="term" value="F:zinc ion binding"/>
    <property type="evidence" value="ECO:0007669"/>
    <property type="project" value="UniProtKB-KW"/>
</dbReference>
<organism evidence="6 7">
    <name type="scientific">Paramecium octaurelia</name>
    <dbReference type="NCBI Taxonomy" id="43137"/>
    <lineage>
        <taxon>Eukaryota</taxon>
        <taxon>Sar</taxon>
        <taxon>Alveolata</taxon>
        <taxon>Ciliophora</taxon>
        <taxon>Intramacronucleata</taxon>
        <taxon>Oligohymenophorea</taxon>
        <taxon>Peniculida</taxon>
        <taxon>Parameciidae</taxon>
        <taxon>Paramecium</taxon>
    </lineage>
</organism>
<dbReference type="GO" id="GO:0004842">
    <property type="term" value="F:ubiquitin-protein transferase activity"/>
    <property type="evidence" value="ECO:0007669"/>
    <property type="project" value="TreeGrafter"/>
</dbReference>
<keyword evidence="7" id="KW-1185">Reference proteome</keyword>
<dbReference type="EMBL" id="CAJJDP010000093">
    <property type="protein sequence ID" value="CAD8189233.1"/>
    <property type="molecule type" value="Genomic_DNA"/>
</dbReference>
<evidence type="ECO:0000313" key="6">
    <source>
        <dbReference type="EMBL" id="CAD8189233.1"/>
    </source>
</evidence>
<dbReference type="InterPro" id="IPR017907">
    <property type="entry name" value="Znf_RING_CS"/>
</dbReference>
<dbReference type="InterPro" id="IPR001841">
    <property type="entry name" value="Znf_RING"/>
</dbReference>
<feature type="domain" description="RING-type" evidence="5">
    <location>
        <begin position="45"/>
        <end position="84"/>
    </location>
</feature>
<evidence type="ECO:0000256" key="2">
    <source>
        <dbReference type="ARBA" id="ARBA00022771"/>
    </source>
</evidence>
<dbReference type="Pfam" id="PF13639">
    <property type="entry name" value="zf-RING_2"/>
    <property type="match status" value="1"/>
</dbReference>
<dbReference type="Proteomes" id="UP000683925">
    <property type="component" value="Unassembled WGS sequence"/>
</dbReference>
<dbReference type="PROSITE" id="PS50089">
    <property type="entry name" value="ZF_RING_2"/>
    <property type="match status" value="1"/>
</dbReference>
<dbReference type="PANTHER" id="PTHR12109:SF3">
    <property type="entry name" value="RING FINGER PROTEIN 141"/>
    <property type="match status" value="1"/>
</dbReference>
<dbReference type="OMA" id="SEQNLTC"/>
<evidence type="ECO:0000259" key="5">
    <source>
        <dbReference type="PROSITE" id="PS50089"/>
    </source>
</evidence>
<evidence type="ECO:0000256" key="1">
    <source>
        <dbReference type="ARBA" id="ARBA00022723"/>
    </source>
</evidence>
<dbReference type="OrthoDB" id="294268at2759"/>
<evidence type="ECO:0000256" key="3">
    <source>
        <dbReference type="ARBA" id="ARBA00022833"/>
    </source>
</evidence>
<keyword evidence="3" id="KW-0862">Zinc</keyword>
<accession>A0A8S1WII9</accession>
<gene>
    <name evidence="6" type="ORF">POCTA_138.1.T0940171</name>
</gene>
<sequence length="143" mass="16744">MGKQKLNEKQSSSQTILQIEKTISKEQVQEQEGAINISEVPEITCSICYSTIADQGIIQNCKHTYCFQCIQKWSEQNLTCPQCRADFTKVIRIRKEGQKAKKKTYKFKQPKQNNDTSININLVQYYTQLLFLMFDIYQDSERE</sequence>
<dbReference type="SMART" id="SM00184">
    <property type="entry name" value="RING"/>
    <property type="match status" value="1"/>
</dbReference>
<dbReference type="GO" id="GO:0051865">
    <property type="term" value="P:protein autoubiquitination"/>
    <property type="evidence" value="ECO:0007669"/>
    <property type="project" value="TreeGrafter"/>
</dbReference>